<gene>
    <name evidence="2" type="ORF">SAMN04487946_11075</name>
</gene>
<sequence>MVLASSLSGYEVMTTEGTELGVVESITINPKTGDLQHLRLEGHDGGGGGYQRIENGQLLIPATRIEAKQDYLLVRPPR</sequence>
<dbReference type="RefSeq" id="WP_089768328.1">
    <property type="nucleotide sequence ID" value="NZ_FNPB01000010.1"/>
</dbReference>
<reference evidence="3" key="1">
    <citation type="submission" date="2016-10" db="EMBL/GenBank/DDBJ databases">
        <authorList>
            <person name="Varghese N."/>
            <person name="Submissions S."/>
        </authorList>
    </citation>
    <scope>NUCLEOTIDE SEQUENCE [LARGE SCALE GENOMIC DNA]</scope>
    <source>
        <strain evidence="3">CGMCC 1.10118</strain>
    </source>
</reference>
<dbReference type="AlphaFoldDB" id="A0A1H3IM00"/>
<evidence type="ECO:0000313" key="3">
    <source>
        <dbReference type="Proteomes" id="UP000199170"/>
    </source>
</evidence>
<dbReference type="Pfam" id="PF05239">
    <property type="entry name" value="PRC"/>
    <property type="match status" value="1"/>
</dbReference>
<organism evidence="2 3">
    <name type="scientific">Halobellus clavatus</name>
    <dbReference type="NCBI Taxonomy" id="660517"/>
    <lineage>
        <taxon>Archaea</taxon>
        <taxon>Methanobacteriati</taxon>
        <taxon>Methanobacteriota</taxon>
        <taxon>Stenosarchaea group</taxon>
        <taxon>Halobacteria</taxon>
        <taxon>Halobacteriales</taxon>
        <taxon>Haloferacaceae</taxon>
        <taxon>Halobellus</taxon>
    </lineage>
</organism>
<accession>A0A1H3IM00</accession>
<keyword evidence="3" id="KW-1185">Reference proteome</keyword>
<dbReference type="InterPro" id="IPR027275">
    <property type="entry name" value="PRC-brl_dom"/>
</dbReference>
<feature type="domain" description="PRC-barrel" evidence="1">
    <location>
        <begin position="2"/>
        <end position="77"/>
    </location>
</feature>
<evidence type="ECO:0000313" key="2">
    <source>
        <dbReference type="EMBL" id="SDY28712.1"/>
    </source>
</evidence>
<dbReference type="OrthoDB" id="85079at2157"/>
<name>A0A1H3IM00_9EURY</name>
<dbReference type="Proteomes" id="UP000199170">
    <property type="component" value="Unassembled WGS sequence"/>
</dbReference>
<dbReference type="SUPFAM" id="SSF50346">
    <property type="entry name" value="PRC-barrel domain"/>
    <property type="match status" value="1"/>
</dbReference>
<dbReference type="EMBL" id="FNPB01000010">
    <property type="protein sequence ID" value="SDY28712.1"/>
    <property type="molecule type" value="Genomic_DNA"/>
</dbReference>
<dbReference type="InterPro" id="IPR011033">
    <property type="entry name" value="PRC_barrel-like_sf"/>
</dbReference>
<proteinExistence type="predicted"/>
<protein>
    <submittedName>
        <fullName evidence="2">Sporulation protein YlmC, PRC-barrel domain family</fullName>
    </submittedName>
</protein>
<evidence type="ECO:0000259" key="1">
    <source>
        <dbReference type="Pfam" id="PF05239"/>
    </source>
</evidence>
<dbReference type="Gene3D" id="2.30.30.240">
    <property type="entry name" value="PRC-barrel domain"/>
    <property type="match status" value="1"/>
</dbReference>